<feature type="domain" description="PDZ" evidence="1">
    <location>
        <begin position="199"/>
        <end position="281"/>
    </location>
</feature>
<feature type="domain" description="PDZ" evidence="1">
    <location>
        <begin position="96"/>
        <end position="179"/>
    </location>
</feature>
<dbReference type="CDD" id="cd06674">
    <property type="entry name" value="PDZ11_MUPP1-PDZ9_PATJ-like"/>
    <property type="match status" value="1"/>
</dbReference>
<dbReference type="InterPro" id="IPR036034">
    <property type="entry name" value="PDZ_sf"/>
</dbReference>
<gene>
    <name evidence="2" type="ORF">DAT39_008049</name>
</gene>
<dbReference type="Proteomes" id="UP000727407">
    <property type="component" value="Unassembled WGS sequence"/>
</dbReference>
<dbReference type="OrthoDB" id="6022711at2759"/>
<dbReference type="GO" id="GO:0005923">
    <property type="term" value="C:bicellular tight junction"/>
    <property type="evidence" value="ECO:0007669"/>
    <property type="project" value="TreeGrafter"/>
</dbReference>
<dbReference type="InterPro" id="IPR001478">
    <property type="entry name" value="PDZ"/>
</dbReference>
<sequence>MRLDKQKHCPYENPPVSIIASSNHKPLHDPLTSHVPPTCTSHTTAASHAHSIHHKQAYYSSMINPSASGVQTSSYCSCSVRSDPLTCPIIPGCINIIDICKGHAGLGLTIVGGCNTILGVILIHEVNEGGAAHRDGRLMAGDHILEVNGIDLRMASHEEALSVLRLTPQHVRLCVYRHMSTHTFNNQAHHHEDMWELFPVDLQVRPGQELGLSIVGKRNDTGIFVTEIRQGGAAESDGRLSLGDQILSVNGEDTRAVTQDYAHTLLQNCSGSVLLEIARFRATPHYSYECQCLV</sequence>
<dbReference type="FunFam" id="2.30.42.10:FF:000038">
    <property type="entry name" value="Multiple PDZ domain protein isoform X1"/>
    <property type="match status" value="1"/>
</dbReference>
<reference evidence="2" key="1">
    <citation type="submission" date="2020-07" db="EMBL/GenBank/DDBJ databases">
        <title>Clarias magur genome sequencing, assembly and annotation.</title>
        <authorList>
            <person name="Kushwaha B."/>
            <person name="Kumar R."/>
            <person name="Das P."/>
            <person name="Joshi C.G."/>
            <person name="Kumar D."/>
            <person name="Nagpure N.S."/>
            <person name="Pandey M."/>
            <person name="Agarwal S."/>
            <person name="Srivastava S."/>
            <person name="Singh M."/>
            <person name="Sahoo L."/>
            <person name="Jayasankar P."/>
            <person name="Meher P.K."/>
            <person name="Koringa P.G."/>
            <person name="Iquebal M.A."/>
            <person name="Das S.P."/>
            <person name="Bit A."/>
            <person name="Patnaik S."/>
            <person name="Patel N."/>
            <person name="Shah T.M."/>
            <person name="Hinsu A."/>
            <person name="Jena J.K."/>
        </authorList>
    </citation>
    <scope>NUCLEOTIDE SEQUENCE</scope>
    <source>
        <strain evidence="2">CIFAMagur01</strain>
        <tissue evidence="2">Testis</tissue>
    </source>
</reference>
<evidence type="ECO:0000313" key="3">
    <source>
        <dbReference type="Proteomes" id="UP000727407"/>
    </source>
</evidence>
<dbReference type="PANTHER" id="PTHR19964:SF10">
    <property type="entry name" value="MULTIPLE PDZ DOMAIN PROTEIN"/>
    <property type="match status" value="1"/>
</dbReference>
<accession>A0A8J4XCI4</accession>
<dbReference type="CDD" id="cd06673">
    <property type="entry name" value="PDZ10_MUPP1-PDZ8_PATJ-like"/>
    <property type="match status" value="1"/>
</dbReference>
<dbReference type="PROSITE" id="PS50106">
    <property type="entry name" value="PDZ"/>
    <property type="match status" value="2"/>
</dbReference>
<dbReference type="GO" id="GO:0005737">
    <property type="term" value="C:cytoplasm"/>
    <property type="evidence" value="ECO:0007669"/>
    <property type="project" value="TreeGrafter"/>
</dbReference>
<organism evidence="2 3">
    <name type="scientific">Clarias magur</name>
    <name type="common">Asian catfish</name>
    <name type="synonym">Macropteronotus magur</name>
    <dbReference type="NCBI Taxonomy" id="1594786"/>
    <lineage>
        <taxon>Eukaryota</taxon>
        <taxon>Metazoa</taxon>
        <taxon>Chordata</taxon>
        <taxon>Craniata</taxon>
        <taxon>Vertebrata</taxon>
        <taxon>Euteleostomi</taxon>
        <taxon>Actinopterygii</taxon>
        <taxon>Neopterygii</taxon>
        <taxon>Teleostei</taxon>
        <taxon>Ostariophysi</taxon>
        <taxon>Siluriformes</taxon>
        <taxon>Clariidae</taxon>
        <taxon>Clarias</taxon>
    </lineage>
</organism>
<dbReference type="AlphaFoldDB" id="A0A8J4XCI4"/>
<dbReference type="EMBL" id="QNUK01000094">
    <property type="protein sequence ID" value="KAF5902283.1"/>
    <property type="molecule type" value="Genomic_DNA"/>
</dbReference>
<dbReference type="GO" id="GO:0045177">
    <property type="term" value="C:apical part of cell"/>
    <property type="evidence" value="ECO:0007669"/>
    <property type="project" value="TreeGrafter"/>
</dbReference>
<proteinExistence type="predicted"/>
<dbReference type="Pfam" id="PF00595">
    <property type="entry name" value="PDZ"/>
    <property type="match status" value="2"/>
</dbReference>
<evidence type="ECO:0000313" key="2">
    <source>
        <dbReference type="EMBL" id="KAF5902283.1"/>
    </source>
</evidence>
<evidence type="ECO:0000259" key="1">
    <source>
        <dbReference type="PROSITE" id="PS50106"/>
    </source>
</evidence>
<protein>
    <submittedName>
        <fullName evidence="2">Multiple PDZ domain protein-like</fullName>
    </submittedName>
</protein>
<dbReference type="GO" id="GO:0120192">
    <property type="term" value="P:tight junction assembly"/>
    <property type="evidence" value="ECO:0007669"/>
    <property type="project" value="TreeGrafter"/>
</dbReference>
<name>A0A8J4XCI4_CLAMG</name>
<dbReference type="PANTHER" id="PTHR19964">
    <property type="entry name" value="MULTIPLE PDZ DOMAIN PROTEIN"/>
    <property type="match status" value="1"/>
</dbReference>
<keyword evidence="3" id="KW-1185">Reference proteome</keyword>
<dbReference type="SMART" id="SM00228">
    <property type="entry name" value="PDZ"/>
    <property type="match status" value="2"/>
</dbReference>
<dbReference type="InterPro" id="IPR051342">
    <property type="entry name" value="PDZ_scaffold"/>
</dbReference>
<dbReference type="Gene3D" id="2.30.42.10">
    <property type="match status" value="2"/>
</dbReference>
<dbReference type="SUPFAM" id="SSF50156">
    <property type="entry name" value="PDZ domain-like"/>
    <property type="match status" value="2"/>
</dbReference>
<dbReference type="GO" id="GO:0005886">
    <property type="term" value="C:plasma membrane"/>
    <property type="evidence" value="ECO:0007669"/>
    <property type="project" value="TreeGrafter"/>
</dbReference>
<comment type="caution">
    <text evidence="2">The sequence shown here is derived from an EMBL/GenBank/DDBJ whole genome shotgun (WGS) entry which is preliminary data.</text>
</comment>